<name>A0ABR2W8B1_9FUNG</name>
<feature type="domain" description="NADH:flavin oxidoreductase/NADH oxidase N-terminal" evidence="1">
    <location>
        <begin position="4"/>
        <end position="338"/>
    </location>
</feature>
<dbReference type="InterPro" id="IPR013785">
    <property type="entry name" value="Aldolase_TIM"/>
</dbReference>
<dbReference type="PANTHER" id="PTHR22893">
    <property type="entry name" value="NADH OXIDOREDUCTASE-RELATED"/>
    <property type="match status" value="1"/>
</dbReference>
<reference evidence="2 3" key="1">
    <citation type="submission" date="2023-04" db="EMBL/GenBank/DDBJ databases">
        <title>Genome of Basidiobolus ranarum AG-B5.</title>
        <authorList>
            <person name="Stajich J.E."/>
            <person name="Carter-House D."/>
            <person name="Gryganskyi A."/>
        </authorList>
    </citation>
    <scope>NUCLEOTIDE SEQUENCE [LARGE SCALE GENOMIC DNA]</scope>
    <source>
        <strain evidence="2 3">AG-B5</strain>
    </source>
</reference>
<sequence>MTSKLFEPIQFSNRRLEHRVVLAPLTRFRADEEGVPQDIVSSYYEQRTSKGGLLITEGTLVSPEGGGYANIPGIYSSAQIEGWKKVTDRVHRKGGVIYLQLGYLGRAALSIFLPNQQKPVSASAIAISGEVQPGVAYETPRALEVEEIPNVVDSFKQAALNAIEAGFDGVEIHGANGYLINQFINPNSNRRTDKYGGSLENRSRFVLEIIDAVTKAIGEERTAIRFSPYSTFQDMQEDTPIETFSYLTRQIQNRYPSMAYLHFLESRISGNIDVEENESLSLEPFRNIWKGPFVSAGGYSPESAIEAAEKTGDLISFGRQFISNPDLPERIRNGWNLNPYDRNTFYTPGPAGYTDYSFYSGEVRS</sequence>
<evidence type="ECO:0000259" key="1">
    <source>
        <dbReference type="Pfam" id="PF00724"/>
    </source>
</evidence>
<dbReference type="InterPro" id="IPR001155">
    <property type="entry name" value="OxRdtase_FMN_N"/>
</dbReference>
<dbReference type="Pfam" id="PF00724">
    <property type="entry name" value="Oxidored_FMN"/>
    <property type="match status" value="1"/>
</dbReference>
<keyword evidence="3" id="KW-1185">Reference proteome</keyword>
<dbReference type="Proteomes" id="UP001479436">
    <property type="component" value="Unassembled WGS sequence"/>
</dbReference>
<dbReference type="EMBL" id="JASJQH010006930">
    <property type="protein sequence ID" value="KAK9723074.1"/>
    <property type="molecule type" value="Genomic_DNA"/>
</dbReference>
<dbReference type="InterPro" id="IPR045247">
    <property type="entry name" value="Oye-like"/>
</dbReference>
<proteinExistence type="predicted"/>
<organism evidence="2 3">
    <name type="scientific">Basidiobolus ranarum</name>
    <dbReference type="NCBI Taxonomy" id="34480"/>
    <lineage>
        <taxon>Eukaryota</taxon>
        <taxon>Fungi</taxon>
        <taxon>Fungi incertae sedis</taxon>
        <taxon>Zoopagomycota</taxon>
        <taxon>Entomophthoromycotina</taxon>
        <taxon>Basidiobolomycetes</taxon>
        <taxon>Basidiobolales</taxon>
        <taxon>Basidiobolaceae</taxon>
        <taxon>Basidiobolus</taxon>
    </lineage>
</organism>
<accession>A0ABR2W8B1</accession>
<dbReference type="CDD" id="cd02933">
    <property type="entry name" value="OYE_like_FMN"/>
    <property type="match status" value="1"/>
</dbReference>
<protein>
    <recommendedName>
        <fullName evidence="1">NADH:flavin oxidoreductase/NADH oxidase N-terminal domain-containing protein</fullName>
    </recommendedName>
</protein>
<comment type="caution">
    <text evidence="2">The sequence shown here is derived from an EMBL/GenBank/DDBJ whole genome shotgun (WGS) entry which is preliminary data.</text>
</comment>
<dbReference type="PANTHER" id="PTHR22893:SF91">
    <property type="entry name" value="NADPH DEHYDROGENASE 2-RELATED"/>
    <property type="match status" value="1"/>
</dbReference>
<gene>
    <name evidence="2" type="ORF">K7432_002134</name>
</gene>
<evidence type="ECO:0000313" key="3">
    <source>
        <dbReference type="Proteomes" id="UP001479436"/>
    </source>
</evidence>
<evidence type="ECO:0000313" key="2">
    <source>
        <dbReference type="EMBL" id="KAK9723074.1"/>
    </source>
</evidence>
<dbReference type="SUPFAM" id="SSF51395">
    <property type="entry name" value="FMN-linked oxidoreductases"/>
    <property type="match status" value="1"/>
</dbReference>
<dbReference type="Gene3D" id="3.20.20.70">
    <property type="entry name" value="Aldolase class I"/>
    <property type="match status" value="1"/>
</dbReference>